<evidence type="ECO:0000313" key="1">
    <source>
        <dbReference type="EMBL" id="SET71769.1"/>
    </source>
</evidence>
<accession>A0A1I0GLD2</accession>
<proteinExistence type="predicted"/>
<name>A0A1I0GLD2_9FIRM</name>
<sequence>MKLYQGNAKDLVGKKIDCKVRRFGYYPMTVIEINGELYVKDAVGVCMPIPEKETDFNCHWFDFVID</sequence>
<dbReference type="RefSeq" id="WP_074662622.1">
    <property type="nucleotide sequence ID" value="NZ_FOIO01000020.1"/>
</dbReference>
<organism evidence="1 2">
    <name type="scientific">Enterocloster clostridioformis</name>
    <dbReference type="NCBI Taxonomy" id="1531"/>
    <lineage>
        <taxon>Bacteria</taxon>
        <taxon>Bacillati</taxon>
        <taxon>Bacillota</taxon>
        <taxon>Clostridia</taxon>
        <taxon>Lachnospirales</taxon>
        <taxon>Lachnospiraceae</taxon>
        <taxon>Enterocloster</taxon>
    </lineage>
</organism>
<gene>
    <name evidence="1" type="ORF">SAMN05216521_102065</name>
</gene>
<dbReference type="EMBL" id="FOIO01000020">
    <property type="protein sequence ID" value="SET71769.1"/>
    <property type="molecule type" value="Genomic_DNA"/>
</dbReference>
<dbReference type="AlphaFoldDB" id="A0A1I0GLD2"/>
<reference evidence="1 2" key="1">
    <citation type="submission" date="2016-10" db="EMBL/GenBank/DDBJ databases">
        <authorList>
            <person name="Varghese N."/>
            <person name="Submissions S."/>
        </authorList>
    </citation>
    <scope>NUCLEOTIDE SEQUENCE [LARGE SCALE GENOMIC DNA]</scope>
    <source>
        <strain evidence="1 2">NLAE-zl-C196</strain>
    </source>
</reference>
<dbReference type="Proteomes" id="UP000182121">
    <property type="component" value="Unassembled WGS sequence"/>
</dbReference>
<protein>
    <submittedName>
        <fullName evidence="1">Uncharacterized protein</fullName>
    </submittedName>
</protein>
<comment type="caution">
    <text evidence="1">The sequence shown here is derived from an EMBL/GenBank/DDBJ whole genome shotgun (WGS) entry which is preliminary data.</text>
</comment>
<evidence type="ECO:0000313" key="2">
    <source>
        <dbReference type="Proteomes" id="UP000182121"/>
    </source>
</evidence>